<dbReference type="Pfam" id="PF01312">
    <property type="entry name" value="Bac_export_2"/>
    <property type="match status" value="1"/>
</dbReference>
<gene>
    <name evidence="4" type="primary">flhB</name>
    <name evidence="4" type="ORF">PSM7751_02799</name>
</gene>
<keyword evidence="3" id="KW-0812">Transmembrane</keyword>
<proteinExistence type="inferred from homology"/>
<feature type="transmembrane region" description="Helical" evidence="3">
    <location>
        <begin position="190"/>
        <end position="215"/>
    </location>
</feature>
<dbReference type="InterPro" id="IPR006135">
    <property type="entry name" value="T3SS_substrate_exporter"/>
</dbReference>
<evidence type="ECO:0000256" key="2">
    <source>
        <dbReference type="SAM" id="MobiDB-lite"/>
    </source>
</evidence>
<dbReference type="OrthoDB" id="9807950at2"/>
<dbReference type="InterPro" id="IPR029025">
    <property type="entry name" value="T3SS_substrate_exporter_C"/>
</dbReference>
<feature type="compositionally biased region" description="Basic and acidic residues" evidence="2">
    <location>
        <begin position="8"/>
        <end position="31"/>
    </location>
</feature>
<sequence>MAESEQQSGEKPHEPTQRKLDKAREKGEVPRSNDLSTAAAYGGLCLAAMAVGPAALPGLGATMQTLVDRPEALAPLFFDGPGATITGGLMGAVTLAILPFFVAPAVAALATIIAQRAFVVSGEKLRPKLSRISIIKNAGNKFGRTGLFEFFKSFAKLLIYSLVLFLFVSAKLPEMAQTLLLEPGIAVATLARLCVEFLSLVFVIALIIGGIDVLWQRAEHMRRNRMTDKEIRDEVKDSEGDPYMKQQRRARGEQIARAQMMADVPRADVVIVNPSHYAVALAWDRSPGSAPVCVAKGVDEVALAIRRIATEAGVPIHSDPPTARRLHAETEVGAQIAPADYRAVAAAIRFADQMRRKAKGTI</sequence>
<dbReference type="PANTHER" id="PTHR30531">
    <property type="entry name" value="FLAGELLAR BIOSYNTHETIC PROTEIN FLHB"/>
    <property type="match status" value="1"/>
</dbReference>
<reference evidence="4 5" key="1">
    <citation type="submission" date="2017-03" db="EMBL/GenBank/DDBJ databases">
        <authorList>
            <person name="Afonso C.L."/>
            <person name="Miller P.J."/>
            <person name="Scott M.A."/>
            <person name="Spackman E."/>
            <person name="Goraichik I."/>
            <person name="Dimitrov K.M."/>
            <person name="Suarez D.L."/>
            <person name="Swayne D.E."/>
        </authorList>
    </citation>
    <scope>NUCLEOTIDE SEQUENCE [LARGE SCALE GENOMIC DNA]</scope>
    <source>
        <strain evidence="4 5">CECT 7751</strain>
    </source>
</reference>
<keyword evidence="3" id="KW-0472">Membrane</keyword>
<name>A0A1X6ZMX6_9RHOB</name>
<dbReference type="SUPFAM" id="SSF160544">
    <property type="entry name" value="EscU C-terminal domain-like"/>
    <property type="match status" value="1"/>
</dbReference>
<dbReference type="Gene3D" id="3.40.1690.10">
    <property type="entry name" value="secretion proteins EscU"/>
    <property type="match status" value="1"/>
</dbReference>
<dbReference type="PANTHER" id="PTHR30531:SF12">
    <property type="entry name" value="FLAGELLAR BIOSYNTHETIC PROTEIN FLHB"/>
    <property type="match status" value="1"/>
</dbReference>
<feature type="transmembrane region" description="Helical" evidence="3">
    <location>
        <begin position="150"/>
        <end position="170"/>
    </location>
</feature>
<dbReference type="RefSeq" id="WP_085888822.1">
    <property type="nucleotide sequence ID" value="NZ_FWFN01000005.1"/>
</dbReference>
<organism evidence="4 5">
    <name type="scientific">Pseudooceanicola marinus</name>
    <dbReference type="NCBI Taxonomy" id="396013"/>
    <lineage>
        <taxon>Bacteria</taxon>
        <taxon>Pseudomonadati</taxon>
        <taxon>Pseudomonadota</taxon>
        <taxon>Alphaproteobacteria</taxon>
        <taxon>Rhodobacterales</taxon>
        <taxon>Paracoccaceae</taxon>
        <taxon>Pseudooceanicola</taxon>
    </lineage>
</organism>
<feature type="region of interest" description="Disordered" evidence="2">
    <location>
        <begin position="1"/>
        <end position="32"/>
    </location>
</feature>
<dbReference type="EMBL" id="FWFN01000005">
    <property type="protein sequence ID" value="SLN56423.1"/>
    <property type="molecule type" value="Genomic_DNA"/>
</dbReference>
<evidence type="ECO:0000256" key="3">
    <source>
        <dbReference type="SAM" id="Phobius"/>
    </source>
</evidence>
<evidence type="ECO:0000256" key="1">
    <source>
        <dbReference type="ARBA" id="ARBA00010690"/>
    </source>
</evidence>
<feature type="transmembrane region" description="Helical" evidence="3">
    <location>
        <begin position="38"/>
        <end position="60"/>
    </location>
</feature>
<dbReference type="GO" id="GO:0005886">
    <property type="term" value="C:plasma membrane"/>
    <property type="evidence" value="ECO:0007669"/>
    <property type="project" value="TreeGrafter"/>
</dbReference>
<accession>A0A1X6ZMX6</accession>
<dbReference type="GO" id="GO:0009306">
    <property type="term" value="P:protein secretion"/>
    <property type="evidence" value="ECO:0007669"/>
    <property type="project" value="InterPro"/>
</dbReference>
<keyword evidence="3" id="KW-1133">Transmembrane helix</keyword>
<dbReference type="AlphaFoldDB" id="A0A1X6ZMX6"/>
<keyword evidence="4" id="KW-0969">Cilium</keyword>
<evidence type="ECO:0000313" key="4">
    <source>
        <dbReference type="EMBL" id="SLN56423.1"/>
    </source>
</evidence>
<dbReference type="PRINTS" id="PR00950">
    <property type="entry name" value="TYPE3IMSPROT"/>
</dbReference>
<comment type="similarity">
    <text evidence="1">Belongs to the type III secretion exporter family.</text>
</comment>
<evidence type="ECO:0000313" key="5">
    <source>
        <dbReference type="Proteomes" id="UP000193963"/>
    </source>
</evidence>
<keyword evidence="4" id="KW-0282">Flagellum</keyword>
<keyword evidence="5" id="KW-1185">Reference proteome</keyword>
<protein>
    <submittedName>
        <fullName evidence="4">Flagellar biosynthetic protein FlhB</fullName>
    </submittedName>
</protein>
<dbReference type="Proteomes" id="UP000193963">
    <property type="component" value="Unassembled WGS sequence"/>
</dbReference>
<keyword evidence="4" id="KW-0966">Cell projection</keyword>